<dbReference type="PANTHER" id="PTHR33480">
    <property type="entry name" value="SET DOMAIN-CONTAINING PROTEIN-RELATED"/>
    <property type="match status" value="1"/>
</dbReference>
<keyword evidence="5" id="KW-0175">Coiled coil</keyword>
<dbReference type="Pfam" id="PF00856">
    <property type="entry name" value="SET"/>
    <property type="match status" value="1"/>
</dbReference>
<evidence type="ECO:0000313" key="10">
    <source>
        <dbReference type="Proteomes" id="UP000830375"/>
    </source>
</evidence>
<evidence type="ECO:0000259" key="7">
    <source>
        <dbReference type="PROSITE" id="PS50089"/>
    </source>
</evidence>
<feature type="region of interest" description="Disordered" evidence="6">
    <location>
        <begin position="957"/>
        <end position="1000"/>
    </location>
</feature>
<feature type="region of interest" description="Disordered" evidence="6">
    <location>
        <begin position="326"/>
        <end position="351"/>
    </location>
</feature>
<keyword evidence="10" id="KW-1185">Reference proteome</keyword>
<feature type="compositionally biased region" description="Polar residues" evidence="6">
    <location>
        <begin position="1319"/>
        <end position="1342"/>
    </location>
</feature>
<dbReference type="InterPro" id="IPR013083">
    <property type="entry name" value="Znf_RING/FYVE/PHD"/>
</dbReference>
<evidence type="ECO:0000256" key="1">
    <source>
        <dbReference type="ARBA" id="ARBA00022723"/>
    </source>
</evidence>
<gene>
    <name evidence="9" type="ORF">H4Q32_002786</name>
</gene>
<dbReference type="EMBL" id="JACTAM010000005">
    <property type="protein sequence ID" value="KAI2664549.1"/>
    <property type="molecule type" value="Genomic_DNA"/>
</dbReference>
<dbReference type="InterPro" id="IPR001841">
    <property type="entry name" value="Znf_RING"/>
</dbReference>
<name>A0ABQ8MNY7_LABRO</name>
<organism evidence="9 10">
    <name type="scientific">Labeo rohita</name>
    <name type="common">Indian major carp</name>
    <name type="synonym">Cyprinus rohita</name>
    <dbReference type="NCBI Taxonomy" id="84645"/>
    <lineage>
        <taxon>Eukaryota</taxon>
        <taxon>Metazoa</taxon>
        <taxon>Chordata</taxon>
        <taxon>Craniata</taxon>
        <taxon>Vertebrata</taxon>
        <taxon>Euteleostomi</taxon>
        <taxon>Actinopterygii</taxon>
        <taxon>Neopterygii</taxon>
        <taxon>Teleostei</taxon>
        <taxon>Ostariophysi</taxon>
        <taxon>Cypriniformes</taxon>
        <taxon>Cyprinidae</taxon>
        <taxon>Labeoninae</taxon>
        <taxon>Labeonini</taxon>
        <taxon>Labeo</taxon>
    </lineage>
</organism>
<feature type="coiled-coil region" evidence="5">
    <location>
        <begin position="1115"/>
        <end position="1188"/>
    </location>
</feature>
<dbReference type="Pfam" id="PF13639">
    <property type="entry name" value="zf-RING_2"/>
    <property type="match status" value="1"/>
</dbReference>
<dbReference type="Gene3D" id="3.30.40.10">
    <property type="entry name" value="Zinc/RING finger domain, C3HC4 (zinc finger)"/>
    <property type="match status" value="1"/>
</dbReference>
<dbReference type="InterPro" id="IPR001214">
    <property type="entry name" value="SET_dom"/>
</dbReference>
<protein>
    <submittedName>
        <fullName evidence="9">RING finger protein 214</fullName>
    </submittedName>
</protein>
<dbReference type="Pfam" id="PF24905">
    <property type="entry name" value="TTC3_9th"/>
    <property type="match status" value="1"/>
</dbReference>
<feature type="compositionally biased region" description="Polar residues" evidence="6">
    <location>
        <begin position="1431"/>
        <end position="1440"/>
    </location>
</feature>
<dbReference type="InterPro" id="IPR046341">
    <property type="entry name" value="SET_dom_sf"/>
</dbReference>
<keyword evidence="3" id="KW-0862">Zinc</keyword>
<dbReference type="Proteomes" id="UP000830375">
    <property type="component" value="Unassembled WGS sequence"/>
</dbReference>
<feature type="domain" description="RING-type" evidence="7">
    <location>
        <begin position="1565"/>
        <end position="1606"/>
    </location>
</feature>
<dbReference type="Gene3D" id="2.170.270.10">
    <property type="entry name" value="SET domain"/>
    <property type="match status" value="1"/>
</dbReference>
<sequence>MESEKHTEWSSALNEDVLQGPVSAVIPPAVSSPWSLSAGPWSTESSGPSVLNQYAEAQNYSTFIPSNETQSQNVQTEDWTEERSTNTNEDWESDMSPRIRSLKDAMHHVLSKTDKTFKLEVKYISAVKGRGLFAKGTICKGDFVVEYRGDIINEAELQRRKKRYHTSSAAFMFEFKWRTNTWCIDASREDGSFGRIVNDDHKHPNCKMEKIDVNGKPHLCLFALNDIKEGEEITYDYGVEDYPWRTQTTSIAANTREEGEEGKKAIIKDKDLQDSDDIFDSTPGSSDFYFTDTTSESDCDSDASLTPNQTKLQLLYDQLDVDDSGSASSLDCDTTPDKKHSLASEASATEEPCSSQSAIDGVVVSAYQKKGVNRVYNKRHYCLYCSKPYAKMARHLESSHAKESDVAKALSFPKSSKERKKQLDYIRNRGNYAHNAAVMETGKGELVPYKRPPKEAQGKDFMHCAYCQGLFTRKVLWRHMRACGLQPQSVPLKPGKNRVQSMCIYTGPVPSNMTKQLWEVISAMNPDPITDVIKNDKVIIDIGQHLLNIGGLSAKNKQCVREKMRELGRLVHNARRVTSLKTMEDCINPKKYMETVKAVKYTCGYESDKFMIPSLAKKLGSSLVKVSKFLKAQGLISNDEELVKNASEFQHVHQEKWNEMILATALRNIREGKCNVPTLIPFTEDVQKMHTFINQVQDNWYKLLSESPSAKAWMELAKVCLAQIVLFNRHRGGEVASMHLSAYLSRDASDPHEDVEWALSEVEKNLCRHFSRIIIRGKHGRLVPILLTPKMLCALELLVKQREPCGVIKDNVYMFARPEAMTHFRGSDCLRGFAKACGAKCPKSLTSTRVRKHIAVLSTVLNMTDTEMDQLANFLGHNIKIHHEFCRLPEKTLQLAKICKVLMALEQGRLAEFYGKNLDEIVINPDEKLLESGWEVRSVQEGHCSSSLYELIAGETLPPAERNEMPPPPKRQKPPDEEVPSGASAVRPSFKGKITHKKNPWQQTEVQAVERHMMRFITSFTVPAKSDCEKCLEAEPEALKNRDWKNRAIEDCSIELTEQYEALMKQHAAEHEEHNLHVRSMEKTREDRNHQYQGFIEKIESLQVKLELNSSKTTRKNFMVKRQELTAEKERMEEEKTRLAQELEDTEKKLKLLIEEQSQEKLSWEQEIADLRVEMETLCRQAEQASQTVLQDEIAALEMQKELVLSQVEDWIADAEKYLNFLRLNPSQNHLHQRQKWEQNVAMVRSSLVGLKNKFNENHQLLQRGEQLDSLPSVPIPLLPPVPTLEMIMGPLQNPASHPVFNSGLPTTTTSPPIVHPQLHSSITPPQRATPPLSAQSSQNTPFLSVSIGPQSAHISNIYAPMTTHAPAPQIPSHAPVTPVTQILQQTHIAVPIVSHAPSAASAGAFVVLPNNPGASFQPQAAARLPQTFMPSTATRNSSPQPLPSNPAPAGKLDKLLERLGSHFPQCTRDQLTRVLQQIKSERGTMAGMSIDDLTQQVAQRLVQNQKPPPGPIAPPSGARAFPASVGPIQRPVAQPPHPMRPHFRPPVAQVFHTRPPQPSIRKFCLMCQNPVDVGSQYHTNCSHTMHKDCVSVWLKTSKNNSCPFCPSK</sequence>
<feature type="region of interest" description="Disordered" evidence="6">
    <location>
        <begin position="67"/>
        <end position="94"/>
    </location>
</feature>
<feature type="region of interest" description="Disordered" evidence="6">
    <location>
        <begin position="1431"/>
        <end position="1452"/>
    </location>
</feature>
<evidence type="ECO:0000256" key="4">
    <source>
        <dbReference type="PROSITE-ProRule" id="PRU00175"/>
    </source>
</evidence>
<dbReference type="PANTHER" id="PTHR33480:SF5">
    <property type="entry name" value="SI:DKEY-51D8.9"/>
    <property type="match status" value="1"/>
</dbReference>
<feature type="region of interest" description="Disordered" evidence="6">
    <location>
        <begin position="1318"/>
        <end position="1342"/>
    </location>
</feature>
<evidence type="ECO:0000256" key="6">
    <source>
        <dbReference type="SAM" id="MobiDB-lite"/>
    </source>
</evidence>
<feature type="compositionally biased region" description="Polar residues" evidence="6">
    <location>
        <begin position="67"/>
        <end position="77"/>
    </location>
</feature>
<accession>A0ABQ8MNY7</accession>
<dbReference type="PROSITE" id="PS50089">
    <property type="entry name" value="ZF_RING_2"/>
    <property type="match status" value="1"/>
</dbReference>
<dbReference type="SUPFAM" id="SSF82199">
    <property type="entry name" value="SET domain"/>
    <property type="match status" value="1"/>
</dbReference>
<evidence type="ECO:0000313" key="9">
    <source>
        <dbReference type="EMBL" id="KAI2664549.1"/>
    </source>
</evidence>
<evidence type="ECO:0000256" key="2">
    <source>
        <dbReference type="ARBA" id="ARBA00022771"/>
    </source>
</evidence>
<evidence type="ECO:0000256" key="5">
    <source>
        <dbReference type="SAM" id="Coils"/>
    </source>
</evidence>
<evidence type="ECO:0000259" key="8">
    <source>
        <dbReference type="PROSITE" id="PS50280"/>
    </source>
</evidence>
<reference evidence="9 10" key="1">
    <citation type="submission" date="2022-01" db="EMBL/GenBank/DDBJ databases">
        <title>A high-quality chromosome-level genome assembly of rohu carp, Labeo rohita.</title>
        <authorList>
            <person name="Arick M.A. II"/>
            <person name="Hsu C.-Y."/>
            <person name="Magbanua Z."/>
            <person name="Pechanova O."/>
            <person name="Grover C."/>
            <person name="Miller E."/>
            <person name="Thrash A."/>
            <person name="Ezzel L."/>
            <person name="Alam S."/>
            <person name="Benzie J."/>
            <person name="Hamilton M."/>
            <person name="Karsi A."/>
            <person name="Lawrence M.L."/>
            <person name="Peterson D.G."/>
        </authorList>
    </citation>
    <scope>NUCLEOTIDE SEQUENCE [LARGE SCALE GENOMIC DNA]</scope>
    <source>
        <strain evidence="10">BAU-BD-2019</strain>
        <tissue evidence="9">Blood</tissue>
    </source>
</reference>
<feature type="domain" description="SET" evidence="8">
    <location>
        <begin position="117"/>
        <end position="238"/>
    </location>
</feature>
<dbReference type="PROSITE" id="PS50280">
    <property type="entry name" value="SET"/>
    <property type="match status" value="1"/>
</dbReference>
<dbReference type="SUPFAM" id="SSF57850">
    <property type="entry name" value="RING/U-box"/>
    <property type="match status" value="1"/>
</dbReference>
<proteinExistence type="predicted"/>
<keyword evidence="1" id="KW-0479">Metal-binding</keyword>
<comment type="caution">
    <text evidence="9">The sequence shown here is derived from an EMBL/GenBank/DDBJ whole genome shotgun (WGS) entry which is preliminary data.</text>
</comment>
<dbReference type="SMART" id="SM00317">
    <property type="entry name" value="SET"/>
    <property type="match status" value="1"/>
</dbReference>
<keyword evidence="2 4" id="KW-0863">Zinc-finger</keyword>
<evidence type="ECO:0000256" key="3">
    <source>
        <dbReference type="ARBA" id="ARBA00022833"/>
    </source>
</evidence>
<dbReference type="InterPro" id="IPR056870">
    <property type="entry name" value="TTC3/DZIP3/RBM44-like_helical"/>
</dbReference>